<dbReference type="InterPro" id="IPR036046">
    <property type="entry name" value="Acylphosphatase-like_dom_sf"/>
</dbReference>
<dbReference type="RefSeq" id="WP_260116492.1">
    <property type="nucleotide sequence ID" value="NZ_CP093361.1"/>
</dbReference>
<evidence type="ECO:0000256" key="6">
    <source>
        <dbReference type="RuleBase" id="RU004168"/>
    </source>
</evidence>
<evidence type="ECO:0000256" key="1">
    <source>
        <dbReference type="ARBA" id="ARBA00005614"/>
    </source>
</evidence>
<dbReference type="PANTHER" id="PTHR47268">
    <property type="entry name" value="ACYLPHOSPHATASE"/>
    <property type="match status" value="1"/>
</dbReference>
<evidence type="ECO:0000256" key="3">
    <source>
        <dbReference type="ARBA" id="ARBA00015991"/>
    </source>
</evidence>
<evidence type="ECO:0000313" key="8">
    <source>
        <dbReference type="EMBL" id="UQS86691.1"/>
    </source>
</evidence>
<keyword evidence="9" id="KW-1185">Reference proteome</keyword>
<evidence type="ECO:0000256" key="2">
    <source>
        <dbReference type="ARBA" id="ARBA00012150"/>
    </source>
</evidence>
<comment type="catalytic activity">
    <reaction evidence="4 5">
        <text>an acyl phosphate + H2O = a carboxylate + phosphate + H(+)</text>
        <dbReference type="Rhea" id="RHEA:14965"/>
        <dbReference type="ChEBI" id="CHEBI:15377"/>
        <dbReference type="ChEBI" id="CHEBI:15378"/>
        <dbReference type="ChEBI" id="CHEBI:29067"/>
        <dbReference type="ChEBI" id="CHEBI:43474"/>
        <dbReference type="ChEBI" id="CHEBI:59918"/>
        <dbReference type="EC" id="3.6.1.7"/>
    </reaction>
</comment>
<dbReference type="InterPro" id="IPR020456">
    <property type="entry name" value="Acylphosphatase"/>
</dbReference>
<gene>
    <name evidence="8" type="ORF">MOO44_07345</name>
</gene>
<feature type="active site" evidence="5">
    <location>
        <position position="19"/>
    </location>
</feature>
<dbReference type="KEGG" id="lbe:MOO44_07345"/>
<feature type="active site" evidence="5">
    <location>
        <position position="37"/>
    </location>
</feature>
<evidence type="ECO:0000256" key="5">
    <source>
        <dbReference type="PROSITE-ProRule" id="PRU00520"/>
    </source>
</evidence>
<dbReference type="AlphaFoldDB" id="A0A976RS92"/>
<dbReference type="PROSITE" id="PS51160">
    <property type="entry name" value="ACYLPHOSPHATASE_3"/>
    <property type="match status" value="1"/>
</dbReference>
<dbReference type="SUPFAM" id="SSF54975">
    <property type="entry name" value="Acylphosphatase/BLUF domain-like"/>
    <property type="match status" value="1"/>
</dbReference>
<proteinExistence type="inferred from homology"/>
<accession>A0A976RS92</accession>
<dbReference type="EMBL" id="CP093361">
    <property type="protein sequence ID" value="UQS86691.1"/>
    <property type="molecule type" value="Genomic_DNA"/>
</dbReference>
<evidence type="ECO:0000256" key="4">
    <source>
        <dbReference type="ARBA" id="ARBA00047645"/>
    </source>
</evidence>
<dbReference type="EC" id="3.6.1.7" evidence="2 5"/>
<name>A0A976RS92_9LACO</name>
<feature type="domain" description="Acylphosphatase-like" evidence="7">
    <location>
        <begin position="4"/>
        <end position="90"/>
    </location>
</feature>
<sequence>MKPTLELIAFGTVQGVGFRWATKQIADQLGLNGSVTNLADGSVKILAQGDHHKLDQLVQQIKTAPTSAAEVTDVSLRFIKHDEFKGFSVN</sequence>
<dbReference type="Gene3D" id="3.30.70.100">
    <property type="match status" value="1"/>
</dbReference>
<reference evidence="8" key="1">
    <citation type="journal article" date="2022" name="Int. J. Syst. Evol. Microbiol.">
        <title>Apilactobacillus apisilvae sp. nov., Nicolia spurrieriana gen. nov. sp. nov., Bombilactobacillus folatiphilus sp. nov. and Bombilactobacillus thymidiniphilus sp. nov., four new lactic acid bacterial isolates from stingless bees Tetragonula carbonaria and Austroplebeia australis.</title>
        <authorList>
            <person name="Oliphant S.A."/>
            <person name="Watson-Haigh N.S."/>
            <person name="Sumby K.M."/>
            <person name="Gardner J."/>
            <person name="Groom S."/>
            <person name="Jiranek V."/>
        </authorList>
    </citation>
    <scope>NUCLEOTIDE SEQUENCE</scope>
    <source>
        <strain evidence="8">SGEP1_A5</strain>
    </source>
</reference>
<protein>
    <recommendedName>
        <fullName evidence="3 5">acylphosphatase</fullName>
        <ecNumber evidence="2 5">3.6.1.7</ecNumber>
    </recommendedName>
</protein>
<dbReference type="PANTHER" id="PTHR47268:SF4">
    <property type="entry name" value="ACYLPHOSPHATASE"/>
    <property type="match status" value="1"/>
</dbReference>
<dbReference type="GO" id="GO:0003998">
    <property type="term" value="F:acylphosphatase activity"/>
    <property type="evidence" value="ECO:0007669"/>
    <property type="project" value="UniProtKB-EC"/>
</dbReference>
<dbReference type="InterPro" id="IPR001792">
    <property type="entry name" value="Acylphosphatase-like_dom"/>
</dbReference>
<dbReference type="Pfam" id="PF00708">
    <property type="entry name" value="Acylphosphatase"/>
    <property type="match status" value="1"/>
</dbReference>
<keyword evidence="5" id="KW-0378">Hydrolase</keyword>
<evidence type="ECO:0000259" key="7">
    <source>
        <dbReference type="PROSITE" id="PS51160"/>
    </source>
</evidence>
<organism evidence="8 9">
    <name type="scientific">Nicoliella spurrieriana</name>
    <dbReference type="NCBI Taxonomy" id="2925830"/>
    <lineage>
        <taxon>Bacteria</taxon>
        <taxon>Bacillati</taxon>
        <taxon>Bacillota</taxon>
        <taxon>Bacilli</taxon>
        <taxon>Lactobacillales</taxon>
        <taxon>Lactobacillaceae</taxon>
        <taxon>Nicoliella</taxon>
    </lineage>
</organism>
<comment type="similarity">
    <text evidence="1 6">Belongs to the acylphosphatase family.</text>
</comment>
<evidence type="ECO:0000313" key="9">
    <source>
        <dbReference type="Proteomes" id="UP000831181"/>
    </source>
</evidence>
<dbReference type="Proteomes" id="UP000831181">
    <property type="component" value="Chromosome"/>
</dbReference>